<dbReference type="PANTHER" id="PTHR34293:SF1">
    <property type="entry name" value="HTH-TYPE TRANSCRIPTIONAL REGULATOR TRMBL2"/>
    <property type="match status" value="1"/>
</dbReference>
<dbReference type="InterPro" id="IPR051797">
    <property type="entry name" value="TrmB-like"/>
</dbReference>
<sequence>MRYQKILSKLGLSEWESSVYLDLLEHGTSSIVDISNRTGIHRPMLYKTLPLLVETWLISSIIRWKRKYFKSESPEHLKNLFEKLSMSFNSIIPDLEDLYASNDTRPNIQVLEWKKWIRQIFEDVVLTLKNWDTYFRYSSRVDFWGKFLPNNYYEQRDKKNIQRYVITSETRAKSKQSKPNREVVYIPSWFDLFDENVGKLIYWNKIAIIDYNTLTSFIIENRLLAKFEEKIFRTLFRFLRQMMDGER</sequence>
<protein>
    <submittedName>
        <fullName evidence="2">Transcriptional regulator, TrmB</fullName>
    </submittedName>
</protein>
<dbReference type="AlphaFoldDB" id="K2H212"/>
<organism evidence="2">
    <name type="scientific">uncultured bacterium</name>
    <name type="common">gcode 4</name>
    <dbReference type="NCBI Taxonomy" id="1234023"/>
    <lineage>
        <taxon>Bacteria</taxon>
        <taxon>environmental samples</taxon>
    </lineage>
</organism>
<dbReference type="InterPro" id="IPR036390">
    <property type="entry name" value="WH_DNA-bd_sf"/>
</dbReference>
<dbReference type="Gene3D" id="1.10.10.10">
    <property type="entry name" value="Winged helix-like DNA-binding domain superfamily/Winged helix DNA-binding domain"/>
    <property type="match status" value="1"/>
</dbReference>
<dbReference type="SUPFAM" id="SSF46785">
    <property type="entry name" value="Winged helix' DNA-binding domain"/>
    <property type="match status" value="1"/>
</dbReference>
<dbReference type="InterPro" id="IPR036388">
    <property type="entry name" value="WH-like_DNA-bd_sf"/>
</dbReference>
<accession>K2H212</accession>
<reference evidence="2" key="1">
    <citation type="journal article" date="2012" name="Science">
        <title>Fermentation, hydrogen, and sulfur metabolism in multiple uncultivated bacterial phyla.</title>
        <authorList>
            <person name="Wrighton K.C."/>
            <person name="Thomas B.C."/>
            <person name="Sharon I."/>
            <person name="Miller C.S."/>
            <person name="Castelle C.J."/>
            <person name="VerBerkmoes N.C."/>
            <person name="Wilkins M.J."/>
            <person name="Hettich R.L."/>
            <person name="Lipton M.S."/>
            <person name="Williams K.H."/>
            <person name="Long P.E."/>
            <person name="Banfield J.F."/>
        </authorList>
    </citation>
    <scope>NUCLEOTIDE SEQUENCE [LARGE SCALE GENOMIC DNA]</scope>
</reference>
<dbReference type="EMBL" id="AMFJ01000079">
    <property type="protein sequence ID" value="EKE29885.1"/>
    <property type="molecule type" value="Genomic_DNA"/>
</dbReference>
<dbReference type="Pfam" id="PF01978">
    <property type="entry name" value="TrmB"/>
    <property type="match status" value="1"/>
</dbReference>
<comment type="caution">
    <text evidence="2">The sequence shown here is derived from an EMBL/GenBank/DDBJ whole genome shotgun (WGS) entry which is preliminary data.</text>
</comment>
<name>K2H212_9BACT</name>
<dbReference type="PANTHER" id="PTHR34293">
    <property type="entry name" value="HTH-TYPE TRANSCRIPTIONAL REGULATOR TRMBL2"/>
    <property type="match status" value="1"/>
</dbReference>
<feature type="domain" description="Transcription regulator TrmB N-terminal" evidence="1">
    <location>
        <begin position="7"/>
        <end position="57"/>
    </location>
</feature>
<proteinExistence type="predicted"/>
<evidence type="ECO:0000313" key="2">
    <source>
        <dbReference type="EMBL" id="EKE29885.1"/>
    </source>
</evidence>
<gene>
    <name evidence="2" type="ORF">ACD_2C00079G0002</name>
</gene>
<evidence type="ECO:0000259" key="1">
    <source>
        <dbReference type="Pfam" id="PF01978"/>
    </source>
</evidence>
<dbReference type="InterPro" id="IPR002831">
    <property type="entry name" value="Tscrpt_reg_TrmB_N"/>
</dbReference>